<dbReference type="PROSITE" id="PS50026">
    <property type="entry name" value="EGF_3"/>
    <property type="match status" value="2"/>
</dbReference>
<dbReference type="Gene3D" id="3.30.300.320">
    <property type="match status" value="1"/>
</dbReference>
<dbReference type="GO" id="GO:0007411">
    <property type="term" value="P:axon guidance"/>
    <property type="evidence" value="ECO:0007669"/>
    <property type="project" value="TreeGrafter"/>
</dbReference>
<protein>
    <submittedName>
        <fullName evidence="14">Notch</fullName>
    </submittedName>
</protein>
<feature type="disulfide bond" evidence="10">
    <location>
        <begin position="74"/>
        <end position="83"/>
    </location>
</feature>
<feature type="domain" description="LNR" evidence="12">
    <location>
        <begin position="191"/>
        <end position="223"/>
    </location>
</feature>
<dbReference type="AlphaFoldDB" id="A0A0K0DJG2"/>
<keyword evidence="8" id="KW-0325">Glycoprotein</keyword>
<evidence type="ECO:0000256" key="9">
    <source>
        <dbReference type="ARBA" id="ARBA00046288"/>
    </source>
</evidence>
<dbReference type="CDD" id="cd00054">
    <property type="entry name" value="EGF_CA"/>
    <property type="match status" value="1"/>
</dbReference>
<dbReference type="PROSITE" id="PS01186">
    <property type="entry name" value="EGF_2"/>
    <property type="match status" value="1"/>
</dbReference>
<dbReference type="GO" id="GO:0012505">
    <property type="term" value="C:endomembrane system"/>
    <property type="evidence" value="ECO:0007669"/>
    <property type="project" value="UniProtKB-SubCell"/>
</dbReference>
<keyword evidence="6" id="KW-0472">Membrane</keyword>
<dbReference type="Gene3D" id="3.30.70.3310">
    <property type="match status" value="1"/>
</dbReference>
<dbReference type="STRING" id="6313.A0A0K0DJG2"/>
<evidence type="ECO:0000256" key="8">
    <source>
        <dbReference type="ARBA" id="ARBA00023180"/>
    </source>
</evidence>
<dbReference type="Pfam" id="PF00066">
    <property type="entry name" value="Notch"/>
    <property type="match status" value="2"/>
</dbReference>
<feature type="disulfide bond" evidence="10">
    <location>
        <begin position="52"/>
        <end position="62"/>
    </location>
</feature>
<organism evidence="13 14">
    <name type="scientific">Angiostrongylus cantonensis</name>
    <name type="common">Rat lungworm</name>
    <dbReference type="NCBI Taxonomy" id="6313"/>
    <lineage>
        <taxon>Eukaryota</taxon>
        <taxon>Metazoa</taxon>
        <taxon>Ecdysozoa</taxon>
        <taxon>Nematoda</taxon>
        <taxon>Chromadorea</taxon>
        <taxon>Rhabditida</taxon>
        <taxon>Rhabditina</taxon>
        <taxon>Rhabditomorpha</taxon>
        <taxon>Strongyloidea</taxon>
        <taxon>Metastrongylidae</taxon>
        <taxon>Angiostrongylus</taxon>
    </lineage>
</organism>
<evidence type="ECO:0000256" key="5">
    <source>
        <dbReference type="ARBA" id="ARBA00022989"/>
    </source>
</evidence>
<dbReference type="GO" id="GO:0043235">
    <property type="term" value="C:receptor complex"/>
    <property type="evidence" value="ECO:0007669"/>
    <property type="project" value="TreeGrafter"/>
</dbReference>
<evidence type="ECO:0000256" key="2">
    <source>
        <dbReference type="ARBA" id="ARBA00022692"/>
    </source>
</evidence>
<dbReference type="Gene3D" id="2.10.25.10">
    <property type="entry name" value="Laminin"/>
    <property type="match status" value="1"/>
</dbReference>
<name>A0A0K0DJG2_ANGCA</name>
<feature type="domain" description="EGF-like" evidence="11">
    <location>
        <begin position="86"/>
        <end position="128"/>
    </location>
</feature>
<comment type="caution">
    <text evidence="10">Lacks conserved residue(s) required for the propagation of feature annotation.</text>
</comment>
<dbReference type="Pfam" id="PF00008">
    <property type="entry name" value="EGF"/>
    <property type="match status" value="1"/>
</dbReference>
<evidence type="ECO:0000313" key="14">
    <source>
        <dbReference type="WBParaSite" id="ACAC_0001154101-mRNA-1"/>
    </source>
</evidence>
<evidence type="ECO:0000259" key="11">
    <source>
        <dbReference type="PROSITE" id="PS50026"/>
    </source>
</evidence>
<feature type="disulfide bond" evidence="10">
    <location>
        <begin position="118"/>
        <end position="127"/>
    </location>
</feature>
<dbReference type="SUPFAM" id="SSF57196">
    <property type="entry name" value="EGF/Laminin"/>
    <property type="match status" value="1"/>
</dbReference>
<dbReference type="SMART" id="SM00004">
    <property type="entry name" value="NL"/>
    <property type="match status" value="2"/>
</dbReference>
<feature type="domain" description="LNR" evidence="12">
    <location>
        <begin position="231"/>
        <end position="275"/>
    </location>
</feature>
<dbReference type="InterPro" id="IPR035993">
    <property type="entry name" value="Notch-like_dom_sf"/>
</dbReference>
<dbReference type="InterPro" id="IPR051355">
    <property type="entry name" value="Notch/Slit_guidance"/>
</dbReference>
<dbReference type="PROSITE" id="PS00022">
    <property type="entry name" value="EGF_1"/>
    <property type="match status" value="2"/>
</dbReference>
<keyword evidence="13" id="KW-1185">Reference proteome</keyword>
<evidence type="ECO:0000256" key="10">
    <source>
        <dbReference type="PROSITE-ProRule" id="PRU00076"/>
    </source>
</evidence>
<evidence type="ECO:0000256" key="3">
    <source>
        <dbReference type="ARBA" id="ARBA00022729"/>
    </source>
</evidence>
<keyword evidence="4" id="KW-0677">Repeat</keyword>
<dbReference type="PROSITE" id="PS50258">
    <property type="entry name" value="LNR"/>
    <property type="match status" value="2"/>
</dbReference>
<keyword evidence="3" id="KW-0732">Signal</keyword>
<dbReference type="GO" id="GO:0007219">
    <property type="term" value="P:Notch signaling pathway"/>
    <property type="evidence" value="ECO:0007669"/>
    <property type="project" value="TreeGrafter"/>
</dbReference>
<dbReference type="PANTHER" id="PTHR45836:SF23">
    <property type="entry name" value="NEUROGENIC LOCUS NOTCH HOMOLOG PROTEIN 1"/>
    <property type="match status" value="1"/>
</dbReference>
<keyword evidence="5" id="KW-1133">Transmembrane helix</keyword>
<dbReference type="PANTHER" id="PTHR45836">
    <property type="entry name" value="SLIT HOMOLOG"/>
    <property type="match status" value="1"/>
</dbReference>
<dbReference type="InterPro" id="IPR001881">
    <property type="entry name" value="EGF-like_Ca-bd_dom"/>
</dbReference>
<dbReference type="SUPFAM" id="SSF90193">
    <property type="entry name" value="Notch domain"/>
    <property type="match status" value="2"/>
</dbReference>
<dbReference type="GO" id="GO:0009986">
    <property type="term" value="C:cell surface"/>
    <property type="evidence" value="ECO:0007669"/>
    <property type="project" value="TreeGrafter"/>
</dbReference>
<dbReference type="WBParaSite" id="ACAC_0001154101-mRNA-1">
    <property type="protein sequence ID" value="ACAC_0001154101-mRNA-1"/>
    <property type="gene ID" value="ACAC_0001154101"/>
</dbReference>
<dbReference type="PRINTS" id="PR01452">
    <property type="entry name" value="LNOTCHREPEAT"/>
</dbReference>
<keyword evidence="7 10" id="KW-1015">Disulfide bond</keyword>
<dbReference type="GO" id="GO:0005509">
    <property type="term" value="F:calcium ion binding"/>
    <property type="evidence" value="ECO:0007669"/>
    <property type="project" value="InterPro"/>
</dbReference>
<dbReference type="Proteomes" id="UP000035642">
    <property type="component" value="Unassembled WGS sequence"/>
</dbReference>
<feature type="domain" description="EGF-like" evidence="11">
    <location>
        <begin position="48"/>
        <end position="84"/>
    </location>
</feature>
<keyword evidence="2" id="KW-0812">Transmembrane</keyword>
<accession>A0A0K0DJG2</accession>
<evidence type="ECO:0000313" key="13">
    <source>
        <dbReference type="Proteomes" id="UP000035642"/>
    </source>
</evidence>
<dbReference type="SMART" id="SM00179">
    <property type="entry name" value="EGF_CA"/>
    <property type="match status" value="1"/>
</dbReference>
<dbReference type="InterPro" id="IPR000800">
    <property type="entry name" value="Notch_dom"/>
</dbReference>
<dbReference type="InterPro" id="IPR000742">
    <property type="entry name" value="EGF"/>
</dbReference>
<dbReference type="SMART" id="SM00181">
    <property type="entry name" value="EGF"/>
    <property type="match status" value="2"/>
</dbReference>
<dbReference type="GO" id="GO:0005886">
    <property type="term" value="C:plasma membrane"/>
    <property type="evidence" value="ECO:0007669"/>
    <property type="project" value="TreeGrafter"/>
</dbReference>
<sequence>MAPVTFEIQFCHRSLGDDSTNTAGVLVEIGFWRPGVIALSVRFREQCEVELCPSHPCVSGYCNAAEDGRKTCQCDYRFEGQYCELDKDECSLRPCPSDAECVNHVAKHKKDKGYSCLCPIGYTGEFCEVEVDLCEIYKKKARVFSFRVRTTVTTEESVVLVTFVFARMDLVVPVAPTACHILGSTKNLASCPERPEVCAKVFDNGRCDEVCNRESCLFDGFDCVKRDDFVCRNPSDCAYKYGDGHCDDDCAGAECGFDGGDCNGSKNAFRSRNVNMIGVALGLPPDIAVKNLRQLQAELAQWCYSIPSACVLKSFCQRLYTHVSLAQDVDGVMVYEWSSDHGQGNRVVLNEELASAVQTTATGTIIFFDVDTSACRLKSRGNYSQPHCFTDLRAAATYLALELTRFRPISGKTLPIRDITWKQRQIVGYPGCSYQPPTPPYSTSPENGKKEEYSHFSLLTSQNTRSKDAENSLAPIIDGEKIVVITAIYAQYFLPIF</sequence>
<reference evidence="14" key="2">
    <citation type="submission" date="2017-02" db="UniProtKB">
        <authorList>
            <consortium name="WormBaseParasite"/>
        </authorList>
    </citation>
    <scope>IDENTIFICATION</scope>
</reference>
<proteinExistence type="predicted"/>
<keyword evidence="1 10" id="KW-0245">EGF-like domain</keyword>
<comment type="subcellular location">
    <subcellularLocation>
        <location evidence="9">Endomembrane system</location>
        <topology evidence="9">Single-pass type I membrane protein</topology>
    </subcellularLocation>
</comment>
<evidence type="ECO:0000256" key="4">
    <source>
        <dbReference type="ARBA" id="ARBA00022737"/>
    </source>
</evidence>
<evidence type="ECO:0000259" key="12">
    <source>
        <dbReference type="PROSITE" id="PS50258"/>
    </source>
</evidence>
<reference evidence="13" key="1">
    <citation type="submission" date="2012-09" db="EMBL/GenBank/DDBJ databases">
        <authorList>
            <person name="Martin A.A."/>
        </authorList>
    </citation>
    <scope>NUCLEOTIDE SEQUENCE</scope>
</reference>
<evidence type="ECO:0000256" key="1">
    <source>
        <dbReference type="ARBA" id="ARBA00022536"/>
    </source>
</evidence>
<evidence type="ECO:0000256" key="7">
    <source>
        <dbReference type="ARBA" id="ARBA00023157"/>
    </source>
</evidence>
<evidence type="ECO:0000256" key="6">
    <source>
        <dbReference type="ARBA" id="ARBA00023136"/>
    </source>
</evidence>